<sequence length="674" mass="73948">MAFEADPYQYPAAGPERRQRLFVYNGGFLTQPRLRRILKLAGHDLRLGLPGPDDAVAVWGNSPTAHRGLAVAAKREVPVIRVEDAWLRSLHPGRAGEPPLGLLIDSRGAHFDPTQPSDLEVLLTEHPLDDTALLNRARGGMARLAEYHLTKYAGFDATTPPPAPGYVLVIDQTRNDASVTASKADRGRFLEMLVFAQEEHPGARVIIKTHPETAQGFRSGHFGPEDANDRITLLSDPVSPWALFEGAVGVYTVSSQMGFEAIFAGHKPRVFGQPFYAGWGLTTDEFPVQRRQRVLTRAQLFAAAMILYPTWYDPYRDQLCELEAALTTLAAQARAWREDHAGWDAWGMRLWKRRPLQQFFGQPTPIRFRKGTPEMPNAPRRAMVWASKSDSGPSGALRVEDGFLRSRGLGAALVPPLSLVCDDLGIYYDPQVPSRLEKWIEKRADLRPDQQTRAQSLIEALTGAGLSKYNLGGAAPDLPPGRRILVPGQVEDDASILTGTDQVQTNAALLSAARAANPDAVILYKPHPDVEAGLRRGATEAQDADMVLSHADPMALLGEVDAVWTMTSLLGFEALLRGVPVVTLGAPFYAGWGLTEDRGDVPPRRRAQVTLEGLLHGALIDYPRYRDPVTGLPCPVEVVVERLANGTLPRAGLGNRLLSKLQGVFASQSHLWRR</sequence>
<dbReference type="CDD" id="cd16440">
    <property type="entry name" value="beta_Kdo_transferase_KpsC_1"/>
    <property type="match status" value="1"/>
</dbReference>
<dbReference type="Proteomes" id="UP000199399">
    <property type="component" value="Unassembled WGS sequence"/>
</dbReference>
<dbReference type="RefSeq" id="WP_093740533.1">
    <property type="nucleotide sequence ID" value="NZ_FNBP01000003.1"/>
</dbReference>
<dbReference type="OrthoDB" id="543755at2"/>
<dbReference type="GO" id="GO:0015774">
    <property type="term" value="P:polysaccharide transport"/>
    <property type="evidence" value="ECO:0007669"/>
    <property type="project" value="InterPro"/>
</dbReference>
<dbReference type="Pfam" id="PF05159">
    <property type="entry name" value="Capsule_synth"/>
    <property type="match status" value="4"/>
</dbReference>
<name>A0A1G7NRS1_9RHOB</name>
<gene>
    <name evidence="1" type="ORF">SAMN04489759_10383</name>
</gene>
<dbReference type="CDD" id="cd16439">
    <property type="entry name" value="beta_Kdo_transferase_KpsC_2"/>
    <property type="match status" value="1"/>
</dbReference>
<dbReference type="EMBL" id="FNBP01000003">
    <property type="protein sequence ID" value="SDF75989.1"/>
    <property type="molecule type" value="Genomic_DNA"/>
</dbReference>
<accession>A0A1G7NRS1</accession>
<dbReference type="GO" id="GO:0000271">
    <property type="term" value="P:polysaccharide biosynthetic process"/>
    <property type="evidence" value="ECO:0007669"/>
    <property type="project" value="InterPro"/>
</dbReference>
<dbReference type="AlphaFoldDB" id="A0A1G7NRS1"/>
<organism evidence="1 2">
    <name type="scientific">Sulfitobacter delicatus</name>
    <dbReference type="NCBI Taxonomy" id="218672"/>
    <lineage>
        <taxon>Bacteria</taxon>
        <taxon>Pseudomonadati</taxon>
        <taxon>Pseudomonadota</taxon>
        <taxon>Alphaproteobacteria</taxon>
        <taxon>Rhodobacterales</taxon>
        <taxon>Roseobacteraceae</taxon>
        <taxon>Sulfitobacter</taxon>
    </lineage>
</organism>
<keyword evidence="2" id="KW-1185">Reference proteome</keyword>
<proteinExistence type="predicted"/>
<protein>
    <submittedName>
        <fullName evidence="1">Capsular polysaccharide export protein</fullName>
    </submittedName>
</protein>
<evidence type="ECO:0000313" key="2">
    <source>
        <dbReference type="Proteomes" id="UP000199399"/>
    </source>
</evidence>
<dbReference type="InterPro" id="IPR007833">
    <property type="entry name" value="Capsule_polysaccharide_synth"/>
</dbReference>
<dbReference type="STRING" id="218672.SAMN04489759_10383"/>
<reference evidence="2" key="1">
    <citation type="submission" date="2016-10" db="EMBL/GenBank/DDBJ databases">
        <authorList>
            <person name="Varghese N."/>
            <person name="Submissions S."/>
        </authorList>
    </citation>
    <scope>NUCLEOTIDE SEQUENCE [LARGE SCALE GENOMIC DNA]</scope>
    <source>
        <strain evidence="2">DSM 16477</strain>
    </source>
</reference>
<evidence type="ECO:0000313" key="1">
    <source>
        <dbReference type="EMBL" id="SDF75989.1"/>
    </source>
</evidence>